<feature type="domain" description="DUF6987" evidence="1">
    <location>
        <begin position="31"/>
        <end position="89"/>
    </location>
</feature>
<organism evidence="2 3">
    <name type="scientific">Mycena pura</name>
    <dbReference type="NCBI Taxonomy" id="153505"/>
    <lineage>
        <taxon>Eukaryota</taxon>
        <taxon>Fungi</taxon>
        <taxon>Dikarya</taxon>
        <taxon>Basidiomycota</taxon>
        <taxon>Agaricomycotina</taxon>
        <taxon>Agaricomycetes</taxon>
        <taxon>Agaricomycetidae</taxon>
        <taxon>Agaricales</taxon>
        <taxon>Marasmiineae</taxon>
        <taxon>Mycenaceae</taxon>
        <taxon>Mycena</taxon>
    </lineage>
</organism>
<reference evidence="2" key="1">
    <citation type="submission" date="2023-03" db="EMBL/GenBank/DDBJ databases">
        <title>Massive genome expansion in bonnet fungi (Mycena s.s.) driven by repeated elements and novel gene families across ecological guilds.</title>
        <authorList>
            <consortium name="Lawrence Berkeley National Laboratory"/>
            <person name="Harder C.B."/>
            <person name="Miyauchi S."/>
            <person name="Viragh M."/>
            <person name="Kuo A."/>
            <person name="Thoen E."/>
            <person name="Andreopoulos B."/>
            <person name="Lu D."/>
            <person name="Skrede I."/>
            <person name="Drula E."/>
            <person name="Henrissat B."/>
            <person name="Morin E."/>
            <person name="Kohler A."/>
            <person name="Barry K."/>
            <person name="LaButti K."/>
            <person name="Morin E."/>
            <person name="Salamov A."/>
            <person name="Lipzen A."/>
            <person name="Mereny Z."/>
            <person name="Hegedus B."/>
            <person name="Baldrian P."/>
            <person name="Stursova M."/>
            <person name="Weitz H."/>
            <person name="Taylor A."/>
            <person name="Grigoriev I.V."/>
            <person name="Nagy L.G."/>
            <person name="Martin F."/>
            <person name="Kauserud H."/>
        </authorList>
    </citation>
    <scope>NUCLEOTIDE SEQUENCE</scope>
    <source>
        <strain evidence="2">9144</strain>
    </source>
</reference>
<gene>
    <name evidence="2" type="ORF">GGX14DRAFT_400400</name>
</gene>
<name>A0AAD6V2W2_9AGAR</name>
<evidence type="ECO:0000313" key="2">
    <source>
        <dbReference type="EMBL" id="KAJ7200795.1"/>
    </source>
</evidence>
<proteinExistence type="predicted"/>
<dbReference type="PANTHER" id="PTHR39461:SF1">
    <property type="entry name" value="LEA DOMAIN PROTEIN (AFU_ORTHOLOGUE AFUA_8G04920)"/>
    <property type="match status" value="1"/>
</dbReference>
<sequence length="109" mass="11478">MVRAIFGHHLSDAFGENLTAVRDGQYLRNVHSAPAEPLTQIVGGVGLLLAGVLNLVDKLLSGLGLDGLLKGIVAATGLDKIYHGLGLDKWLKILCSSVVVDMDEMSVAD</sequence>
<accession>A0AAD6V2W2</accession>
<keyword evidence="3" id="KW-1185">Reference proteome</keyword>
<dbReference type="EMBL" id="JARJCW010000061">
    <property type="protein sequence ID" value="KAJ7200795.1"/>
    <property type="molecule type" value="Genomic_DNA"/>
</dbReference>
<dbReference type="Proteomes" id="UP001219525">
    <property type="component" value="Unassembled WGS sequence"/>
</dbReference>
<dbReference type="InterPro" id="IPR054256">
    <property type="entry name" value="DUF6987"/>
</dbReference>
<evidence type="ECO:0000313" key="3">
    <source>
        <dbReference type="Proteomes" id="UP001219525"/>
    </source>
</evidence>
<dbReference type="AlphaFoldDB" id="A0AAD6V2W2"/>
<dbReference type="Pfam" id="PF22485">
    <property type="entry name" value="DUF6987"/>
    <property type="match status" value="1"/>
</dbReference>
<protein>
    <recommendedName>
        <fullName evidence="1">DUF6987 domain-containing protein</fullName>
    </recommendedName>
</protein>
<comment type="caution">
    <text evidence="2">The sequence shown here is derived from an EMBL/GenBank/DDBJ whole genome shotgun (WGS) entry which is preliminary data.</text>
</comment>
<dbReference type="PANTHER" id="PTHR39461">
    <property type="entry name" value="LEA DOMAIN PROTEIN (AFU_ORTHOLOGUE AFUA_8G04920)"/>
    <property type="match status" value="1"/>
</dbReference>
<evidence type="ECO:0000259" key="1">
    <source>
        <dbReference type="Pfam" id="PF22485"/>
    </source>
</evidence>